<comment type="caution">
    <text evidence="1">The sequence shown here is derived from an EMBL/GenBank/DDBJ whole genome shotgun (WGS) entry which is preliminary data.</text>
</comment>
<evidence type="ECO:0000313" key="2">
    <source>
        <dbReference type="Proteomes" id="UP001208938"/>
    </source>
</evidence>
<proteinExistence type="predicted"/>
<keyword evidence="2" id="KW-1185">Reference proteome</keyword>
<dbReference type="InterPro" id="IPR029044">
    <property type="entry name" value="Nucleotide-diphossugar_trans"/>
</dbReference>
<evidence type="ECO:0000313" key="1">
    <source>
        <dbReference type="EMBL" id="MCW1932465.1"/>
    </source>
</evidence>
<dbReference type="EMBL" id="JAPDFL010000001">
    <property type="protein sequence ID" value="MCW1932465.1"/>
    <property type="molecule type" value="Genomic_DNA"/>
</dbReference>
<organism evidence="1 2">
    <name type="scientific">Pararhodobacter zhoushanensis</name>
    <dbReference type="NCBI Taxonomy" id="2479545"/>
    <lineage>
        <taxon>Bacteria</taxon>
        <taxon>Pseudomonadati</taxon>
        <taxon>Pseudomonadota</taxon>
        <taxon>Alphaproteobacteria</taxon>
        <taxon>Rhodobacterales</taxon>
        <taxon>Paracoccaceae</taxon>
        <taxon>Pararhodobacter</taxon>
    </lineage>
</organism>
<name>A0ABT3GY33_9RHOB</name>
<gene>
    <name evidence="1" type="ORF">OKW52_09400</name>
</gene>
<dbReference type="Proteomes" id="UP001208938">
    <property type="component" value="Unassembled WGS sequence"/>
</dbReference>
<protein>
    <submittedName>
        <fullName evidence="1">Glycosyltransferase family 2 protein</fullName>
    </submittedName>
</protein>
<accession>A0ABT3GY33</accession>
<dbReference type="SUPFAM" id="SSF53448">
    <property type="entry name" value="Nucleotide-diphospho-sugar transferases"/>
    <property type="match status" value="1"/>
</dbReference>
<sequence length="278" mass="29904">MPDAPSVITLTTIPPRFGALGPTLASLVAQDVPAPVELWIPETYSRFPKWDGSLPTLPAGVTIRRCARDWGPATKVVPAALERAGEAVDLLFCDDDSIYAPDWHRRFKALRRERPGDALAALGRHLPGRAQGPRLRDDRMPRMRRLSPTVVAPIFARQGYGDGPPVALVGKSGYADLLGGWCGVMVRPSFFAPQLAEGPGRWWPVDDVWLSGMLELGGTAIWVDASILPPGRRNVGGTADLTRLSVDGDGRVALDMGCAADLMSQHGIWTAESLGMPG</sequence>
<reference evidence="1 2" key="1">
    <citation type="submission" date="2022-10" db="EMBL/GenBank/DDBJ databases">
        <title>Pararhodobacter sp. nov., isolated from marine algae.</title>
        <authorList>
            <person name="Choi B.J."/>
            <person name="Kim J.M."/>
            <person name="Lee J.K."/>
            <person name="Choi D.G."/>
            <person name="Jeon C.O."/>
        </authorList>
    </citation>
    <scope>NUCLEOTIDE SEQUENCE [LARGE SCALE GENOMIC DNA]</scope>
    <source>
        <strain evidence="1 2">ZQ420</strain>
    </source>
</reference>
<dbReference type="RefSeq" id="WP_264505462.1">
    <property type="nucleotide sequence ID" value="NZ_JAPDFL010000001.1"/>
</dbReference>